<dbReference type="Proteomes" id="UP001059041">
    <property type="component" value="Linkage Group LG5"/>
</dbReference>
<proteinExistence type="predicted"/>
<dbReference type="EMBL" id="JAFHDT010000005">
    <property type="protein sequence ID" value="KAI7810092.1"/>
    <property type="molecule type" value="Genomic_DNA"/>
</dbReference>
<name>A0A9W7WWS8_TRIRA</name>
<organism evidence="2 3">
    <name type="scientific">Triplophysa rosa</name>
    <name type="common">Cave loach</name>
    <dbReference type="NCBI Taxonomy" id="992332"/>
    <lineage>
        <taxon>Eukaryota</taxon>
        <taxon>Metazoa</taxon>
        <taxon>Chordata</taxon>
        <taxon>Craniata</taxon>
        <taxon>Vertebrata</taxon>
        <taxon>Euteleostomi</taxon>
        <taxon>Actinopterygii</taxon>
        <taxon>Neopterygii</taxon>
        <taxon>Teleostei</taxon>
        <taxon>Ostariophysi</taxon>
        <taxon>Cypriniformes</taxon>
        <taxon>Nemacheilidae</taxon>
        <taxon>Triplophysa</taxon>
    </lineage>
</organism>
<keyword evidence="3" id="KW-1185">Reference proteome</keyword>
<evidence type="ECO:0000313" key="3">
    <source>
        <dbReference type="Proteomes" id="UP001059041"/>
    </source>
</evidence>
<reference evidence="2" key="1">
    <citation type="submission" date="2021-02" db="EMBL/GenBank/DDBJ databases">
        <title>Comparative genomics reveals that relaxation of natural selection precedes convergent phenotypic evolution of cavefish.</title>
        <authorList>
            <person name="Peng Z."/>
        </authorList>
    </citation>
    <scope>NUCLEOTIDE SEQUENCE</scope>
    <source>
        <tissue evidence="2">Muscle</tissue>
    </source>
</reference>
<gene>
    <name evidence="2" type="ORF">IRJ41_022900</name>
</gene>
<feature type="compositionally biased region" description="Low complexity" evidence="1">
    <location>
        <begin position="284"/>
        <end position="295"/>
    </location>
</feature>
<evidence type="ECO:0000313" key="2">
    <source>
        <dbReference type="EMBL" id="KAI7810092.1"/>
    </source>
</evidence>
<dbReference type="AlphaFoldDB" id="A0A9W7WWS8"/>
<accession>A0A9W7WWS8</accession>
<sequence length="427" mass="47898">MAFCKSLGNEFVILFAFSFSTFSTLIHCRSLLHLAASQTASDDGNNRPMLSDMSDQEGFYEQLSDFDYPIDDYISDLQRSAVETTSDEGEETLSDMSDQEGFYEQLSDFDYPNDDNAVSDLQRSAVIQSRLVSSSDVWDAISPKLRCGDDFMKLQLLGSDVDHVDLCRGSSAPVPLGHLPPDCGHTSPTHGGLVFETPYDGCGVAQQGGNYVMQMLLQGNPVVISCPMTPSVVNMTTSGYQPPRFILFNSFTPGSQKPQPPGYANMFWQYYYPPHHRGRPKPDPTSAPTTTSAVVYEPTQKPRPPGYPNMFWPYYYPHYNYHGRPKPTYKPVLTSAPTTTPAVADTPTQKPQLPANPHLFWPYYCPRNPMQPPKPQSPTVPPITIPPQPCTNPSDIQPYVEPRKFSSVLYEKYPFAHQYVDWFEHDP</sequence>
<evidence type="ECO:0000256" key="1">
    <source>
        <dbReference type="SAM" id="MobiDB-lite"/>
    </source>
</evidence>
<comment type="caution">
    <text evidence="2">The sequence shown here is derived from an EMBL/GenBank/DDBJ whole genome shotgun (WGS) entry which is preliminary data.</text>
</comment>
<feature type="region of interest" description="Disordered" evidence="1">
    <location>
        <begin position="277"/>
        <end position="301"/>
    </location>
</feature>
<protein>
    <submittedName>
        <fullName evidence="2">Adhesive plaque matrix protein</fullName>
    </submittedName>
</protein>